<evidence type="ECO:0000256" key="1">
    <source>
        <dbReference type="SAM" id="MobiDB-lite"/>
    </source>
</evidence>
<feature type="transmembrane region" description="Helical" evidence="2">
    <location>
        <begin position="135"/>
        <end position="156"/>
    </location>
</feature>
<gene>
    <name evidence="4" type="ORF">ACFSJD_17955</name>
</gene>
<dbReference type="InterPro" id="IPR036374">
    <property type="entry name" value="OxRdtase_Mopterin-bd_sf"/>
</dbReference>
<feature type="transmembrane region" description="Helical" evidence="2">
    <location>
        <begin position="82"/>
        <end position="102"/>
    </location>
</feature>
<keyword evidence="5" id="KW-1185">Reference proteome</keyword>
<sequence length="529" mass="55600">MSTTAAPTRPARPSIPGIPRVAAGMIGGLAVGAALASGHLVAALTSPSSSPFLAVGDTVIRFSPQPLTEFAKTTLGTADKPVLLGGIAVVLAILAVLTGLLARRRPGPGVSVVVVLGLLGLGAVTLAPAYAPRDLAAPCVALAVGVAVFGVLHALARRTYSPTAPETGRVQVTRRSVLVGTSAAVAVASLASAGAGQFLGRGVEDSRRRVTERLARLRLAERAPAIPPGSAFPELGTPTFLTSNRDFYRIDVALRIPAQRAEDWALRIHGMVENELTLTFDDLLARPLVERTITMTCVSNPVGGDLVSTANFIGVDLRRVLLDAGVRPGADQIFATSVDGWYTGTPTDVVLEEGRGALLAVGMNGEALPPEHGFPVRMVVPGLYGYVSATKWLTDLELTTFGAESGYWLERGWAQKAPIKTQCRIDVPRGFATVPAGRVTVAGIAWSQPTGISRVEVRMDGGPWKEAGLADEVNPRTWRMWRAEFELAPGSHTVQTRATDRNGNTQTEMRADPIPDGASGWPATIFTAA</sequence>
<accession>A0ABW4EVA2</accession>
<dbReference type="EMBL" id="JBHUCO010000017">
    <property type="protein sequence ID" value="MFD1519381.1"/>
    <property type="molecule type" value="Genomic_DNA"/>
</dbReference>
<dbReference type="PANTHER" id="PTHR19372">
    <property type="entry name" value="SULFITE REDUCTASE"/>
    <property type="match status" value="1"/>
</dbReference>
<dbReference type="Gene3D" id="2.60.40.650">
    <property type="match status" value="1"/>
</dbReference>
<name>A0ABW4EVA2_9PSEU</name>
<dbReference type="SUPFAM" id="SSF81296">
    <property type="entry name" value="E set domains"/>
    <property type="match status" value="1"/>
</dbReference>
<protein>
    <submittedName>
        <fullName evidence="4">Molybdopterin-dependent oxidoreductase</fullName>
    </submittedName>
</protein>
<evidence type="ECO:0000259" key="3">
    <source>
        <dbReference type="Pfam" id="PF00174"/>
    </source>
</evidence>
<feature type="domain" description="Oxidoreductase molybdopterin-binding" evidence="3">
    <location>
        <begin position="255"/>
        <end position="405"/>
    </location>
</feature>
<dbReference type="SUPFAM" id="SSF56524">
    <property type="entry name" value="Oxidoreductase molybdopterin-binding domain"/>
    <property type="match status" value="1"/>
</dbReference>
<dbReference type="RefSeq" id="WP_344728546.1">
    <property type="nucleotide sequence ID" value="NZ_BAAAUS010000052.1"/>
</dbReference>
<keyword evidence="2" id="KW-0472">Membrane</keyword>
<dbReference type="InterPro" id="IPR014756">
    <property type="entry name" value="Ig_E-set"/>
</dbReference>
<proteinExistence type="predicted"/>
<keyword evidence="2" id="KW-1133">Transmembrane helix</keyword>
<feature type="compositionally biased region" description="Polar residues" evidence="1">
    <location>
        <begin position="495"/>
        <end position="508"/>
    </location>
</feature>
<feature type="transmembrane region" description="Helical" evidence="2">
    <location>
        <begin position="109"/>
        <end position="129"/>
    </location>
</feature>
<evidence type="ECO:0000256" key="2">
    <source>
        <dbReference type="SAM" id="Phobius"/>
    </source>
</evidence>
<dbReference type="InterPro" id="IPR000572">
    <property type="entry name" value="OxRdtase_Mopterin-bd_dom"/>
</dbReference>
<feature type="transmembrane region" description="Helical" evidence="2">
    <location>
        <begin position="21"/>
        <end position="44"/>
    </location>
</feature>
<dbReference type="Gene3D" id="3.90.420.10">
    <property type="entry name" value="Oxidoreductase, molybdopterin-binding domain"/>
    <property type="match status" value="1"/>
</dbReference>
<comment type="caution">
    <text evidence="4">The sequence shown here is derived from an EMBL/GenBank/DDBJ whole genome shotgun (WGS) entry which is preliminary data.</text>
</comment>
<dbReference type="PANTHER" id="PTHR19372:SF7">
    <property type="entry name" value="SULFITE OXIDASE, MITOCHONDRIAL"/>
    <property type="match status" value="1"/>
</dbReference>
<feature type="transmembrane region" description="Helical" evidence="2">
    <location>
        <begin position="177"/>
        <end position="199"/>
    </location>
</feature>
<dbReference type="Pfam" id="PF00174">
    <property type="entry name" value="Oxidored_molyb"/>
    <property type="match status" value="1"/>
</dbReference>
<evidence type="ECO:0000313" key="4">
    <source>
        <dbReference type="EMBL" id="MFD1519381.1"/>
    </source>
</evidence>
<organism evidence="4 5">
    <name type="scientific">Pseudonocardia yunnanensis</name>
    <dbReference type="NCBI Taxonomy" id="58107"/>
    <lineage>
        <taxon>Bacteria</taxon>
        <taxon>Bacillati</taxon>
        <taxon>Actinomycetota</taxon>
        <taxon>Actinomycetes</taxon>
        <taxon>Pseudonocardiales</taxon>
        <taxon>Pseudonocardiaceae</taxon>
        <taxon>Pseudonocardia</taxon>
    </lineage>
</organism>
<keyword evidence="2" id="KW-0812">Transmembrane</keyword>
<feature type="region of interest" description="Disordered" evidence="1">
    <location>
        <begin position="495"/>
        <end position="521"/>
    </location>
</feature>
<dbReference type="Proteomes" id="UP001597114">
    <property type="component" value="Unassembled WGS sequence"/>
</dbReference>
<evidence type="ECO:0000313" key="5">
    <source>
        <dbReference type="Proteomes" id="UP001597114"/>
    </source>
</evidence>
<reference evidence="5" key="1">
    <citation type="journal article" date="2019" name="Int. J. Syst. Evol. Microbiol.">
        <title>The Global Catalogue of Microorganisms (GCM) 10K type strain sequencing project: providing services to taxonomists for standard genome sequencing and annotation.</title>
        <authorList>
            <consortium name="The Broad Institute Genomics Platform"/>
            <consortium name="The Broad Institute Genome Sequencing Center for Infectious Disease"/>
            <person name="Wu L."/>
            <person name="Ma J."/>
        </authorList>
    </citation>
    <scope>NUCLEOTIDE SEQUENCE [LARGE SCALE GENOMIC DNA]</scope>
    <source>
        <strain evidence="5">CCM 7043</strain>
    </source>
</reference>